<feature type="compositionally biased region" description="Basic and acidic residues" evidence="3">
    <location>
        <begin position="496"/>
        <end position="506"/>
    </location>
</feature>
<reference evidence="5 6" key="1">
    <citation type="submission" date="2020-01" db="EMBL/GenBank/DDBJ databases">
        <title>Identification and distribution of gene clusters putatively required for synthesis of sphingolipid metabolism inhibitors in phylogenetically diverse species of the filamentous fungus Fusarium.</title>
        <authorList>
            <person name="Kim H.-S."/>
            <person name="Busman M."/>
            <person name="Brown D.W."/>
            <person name="Divon H."/>
            <person name="Uhlig S."/>
            <person name="Proctor R.H."/>
        </authorList>
    </citation>
    <scope>NUCLEOTIDE SEQUENCE [LARGE SCALE GENOMIC DNA]</scope>
    <source>
        <strain evidence="5 6">NRRL 20459</strain>
    </source>
</reference>
<protein>
    <submittedName>
        <fullName evidence="5">Zinc knuckle</fullName>
    </submittedName>
</protein>
<evidence type="ECO:0000256" key="1">
    <source>
        <dbReference type="ARBA" id="ARBA00004173"/>
    </source>
</evidence>
<accession>A0A8H4PC26</accession>
<sequence>MQNSPSISKYETPEDMTILIRKEAKDAKLPGSWRPLAMLCCVGKLLDKIVSIKLTPFVTAHKLLPETQFGRRCTSKALQYLFNIVYDAWVRGEVVTLLGLDMKGAYDNVVQLKLLQTLVRKGIPEWIVDYIHSFLIDRTTTLEMPGLVSDAFDLFMGIPQGSPLSPILFNLFTCPLLEEPKRDLYPGVTLYTFAFVDDTYVIAVSSSYQENCNAIEAFHAEILSAAEPLGILFGPEKYHVMHFKAPYKKLKGEKLDRLPNIPGLKRKDEPCQQMKVLGVIVHYMPRWQKHVESLKAKVKKRMNYLRRISGPTWGPSLSTMRMLYLTKIRPVITYACAAWFTLDPDSPNGPDFTWRITVQAISDLESLQRECLRQIAGAFMNTTGIVLEKELHIEIISVLLNRLATFHRAKELDSPECHQLRQMRTAHARHPFNWLEGPAAALYNDAENTKEWRLHQADPHSSVGNETKRMSIMRGLSKDDARERCSKKWTDYLKERPLRQERERNKPGNQGLLRHSPHVPQALIEPWGGESLKYYLKLSRAQSTMLLQCRTGFIGLKNHLCKINSAESPMCSCKRTYETVFHKLIQCSKLQEARDSLERQVGHTDFSRLLTTDGKVAAEWAITFFGIKQFDWCGQSSRFTSDDLNPQMGPP</sequence>
<dbReference type="Pfam" id="PF00078">
    <property type="entry name" value="RVT_1"/>
    <property type="match status" value="1"/>
</dbReference>
<feature type="region of interest" description="Disordered" evidence="3">
    <location>
        <begin position="496"/>
        <end position="515"/>
    </location>
</feature>
<name>A0A8H4PC26_9HYPO</name>
<dbReference type="SUPFAM" id="SSF56672">
    <property type="entry name" value="DNA/RNA polymerases"/>
    <property type="match status" value="1"/>
</dbReference>
<organism evidence="5 6">
    <name type="scientific">Fusarium albosuccineum</name>
    <dbReference type="NCBI Taxonomy" id="1237068"/>
    <lineage>
        <taxon>Eukaryota</taxon>
        <taxon>Fungi</taxon>
        <taxon>Dikarya</taxon>
        <taxon>Ascomycota</taxon>
        <taxon>Pezizomycotina</taxon>
        <taxon>Sordariomycetes</taxon>
        <taxon>Hypocreomycetidae</taxon>
        <taxon>Hypocreales</taxon>
        <taxon>Nectriaceae</taxon>
        <taxon>Fusarium</taxon>
        <taxon>Fusarium decemcellulare species complex</taxon>
    </lineage>
</organism>
<keyword evidence="6" id="KW-1185">Reference proteome</keyword>
<feature type="domain" description="Reverse transcriptase" evidence="4">
    <location>
        <begin position="1"/>
        <end position="281"/>
    </location>
</feature>
<dbReference type="InterPro" id="IPR000477">
    <property type="entry name" value="RT_dom"/>
</dbReference>
<evidence type="ECO:0000313" key="5">
    <source>
        <dbReference type="EMBL" id="KAF4465288.1"/>
    </source>
</evidence>
<keyword evidence="2" id="KW-0496">Mitochondrion</keyword>
<comment type="caution">
    <text evidence="5">The sequence shown here is derived from an EMBL/GenBank/DDBJ whole genome shotgun (WGS) entry which is preliminary data.</text>
</comment>
<dbReference type="Proteomes" id="UP000554235">
    <property type="component" value="Unassembled WGS sequence"/>
</dbReference>
<comment type="subcellular location">
    <subcellularLocation>
        <location evidence="1">Mitochondrion</location>
    </subcellularLocation>
</comment>
<evidence type="ECO:0000313" key="6">
    <source>
        <dbReference type="Proteomes" id="UP000554235"/>
    </source>
</evidence>
<dbReference type="CDD" id="cd01650">
    <property type="entry name" value="RT_nLTR_like"/>
    <property type="match status" value="1"/>
</dbReference>
<evidence type="ECO:0000256" key="3">
    <source>
        <dbReference type="SAM" id="MobiDB-lite"/>
    </source>
</evidence>
<evidence type="ECO:0000256" key="2">
    <source>
        <dbReference type="ARBA" id="ARBA00023128"/>
    </source>
</evidence>
<dbReference type="GO" id="GO:0005739">
    <property type="term" value="C:mitochondrion"/>
    <property type="evidence" value="ECO:0007669"/>
    <property type="project" value="UniProtKB-SubCell"/>
</dbReference>
<dbReference type="OrthoDB" id="4842715at2759"/>
<dbReference type="AlphaFoldDB" id="A0A8H4PC26"/>
<dbReference type="PROSITE" id="PS50878">
    <property type="entry name" value="RT_POL"/>
    <property type="match status" value="1"/>
</dbReference>
<proteinExistence type="predicted"/>
<dbReference type="InterPro" id="IPR043502">
    <property type="entry name" value="DNA/RNA_pol_sf"/>
</dbReference>
<dbReference type="EMBL" id="JAADYS010001058">
    <property type="protein sequence ID" value="KAF4465288.1"/>
    <property type="molecule type" value="Genomic_DNA"/>
</dbReference>
<evidence type="ECO:0000259" key="4">
    <source>
        <dbReference type="PROSITE" id="PS50878"/>
    </source>
</evidence>
<gene>
    <name evidence="5" type="ORF">FALBO_7864</name>
</gene>
<dbReference type="PANTHER" id="PTHR33481">
    <property type="entry name" value="REVERSE TRANSCRIPTASE"/>
    <property type="match status" value="1"/>
</dbReference>
<dbReference type="PANTHER" id="PTHR33481:SF1">
    <property type="entry name" value="ENDONUCLEASE_EXONUCLEASE_PHOSPHATASE DOMAIN-CONTAINING PROTEIN-RELATED"/>
    <property type="match status" value="1"/>
</dbReference>